<feature type="transmembrane region" description="Helical" evidence="1">
    <location>
        <begin position="114"/>
        <end position="135"/>
    </location>
</feature>
<keyword evidence="1" id="KW-0812">Transmembrane</keyword>
<feature type="transmembrane region" description="Helical" evidence="1">
    <location>
        <begin position="59"/>
        <end position="81"/>
    </location>
</feature>
<dbReference type="Proteomes" id="UP000240509">
    <property type="component" value="Unassembled WGS sequence"/>
</dbReference>
<accession>A0A2T4U4C4</accession>
<gene>
    <name evidence="2" type="ORF">C6Y45_12085</name>
</gene>
<protein>
    <submittedName>
        <fullName evidence="2">Uncharacterized protein</fullName>
    </submittedName>
</protein>
<sequence length="152" mass="17007">MGSFSRSPSWHMWITSILLFALYLIGLYDYVMVHTLNEDYLLSLDRGTAVIDYFTDYPLFLSAVWAVNIAGGLLAPVLLLIRHRLAPEAAFISFIAMLLLIVITFTIFDRLETFGHLYSLFDTAILLVTAAFGVYSLKLRNIGSLSCLSGCL</sequence>
<evidence type="ECO:0000313" key="2">
    <source>
        <dbReference type="EMBL" id="PTL38258.1"/>
    </source>
</evidence>
<feature type="transmembrane region" description="Helical" evidence="1">
    <location>
        <begin position="88"/>
        <end position="108"/>
    </location>
</feature>
<organism evidence="2 3">
    <name type="scientific">Alkalicoccus saliphilus</name>
    <dbReference type="NCBI Taxonomy" id="200989"/>
    <lineage>
        <taxon>Bacteria</taxon>
        <taxon>Bacillati</taxon>
        <taxon>Bacillota</taxon>
        <taxon>Bacilli</taxon>
        <taxon>Bacillales</taxon>
        <taxon>Bacillaceae</taxon>
        <taxon>Alkalicoccus</taxon>
    </lineage>
</organism>
<dbReference type="AlphaFoldDB" id="A0A2T4U4C4"/>
<proteinExistence type="predicted"/>
<dbReference type="EMBL" id="PZJJ01000021">
    <property type="protein sequence ID" value="PTL38258.1"/>
    <property type="molecule type" value="Genomic_DNA"/>
</dbReference>
<feature type="transmembrane region" description="Helical" evidence="1">
    <location>
        <begin position="12"/>
        <end position="31"/>
    </location>
</feature>
<evidence type="ECO:0000256" key="1">
    <source>
        <dbReference type="SAM" id="Phobius"/>
    </source>
</evidence>
<evidence type="ECO:0000313" key="3">
    <source>
        <dbReference type="Proteomes" id="UP000240509"/>
    </source>
</evidence>
<reference evidence="2 3" key="1">
    <citation type="submission" date="2018-03" db="EMBL/GenBank/DDBJ databases">
        <title>Alkalicoccus saliphilus sp. nov., isolated from a mineral pool.</title>
        <authorList>
            <person name="Zhao B."/>
        </authorList>
    </citation>
    <scope>NUCLEOTIDE SEQUENCE [LARGE SCALE GENOMIC DNA]</scope>
    <source>
        <strain evidence="2 3">6AG</strain>
    </source>
</reference>
<keyword evidence="1" id="KW-1133">Transmembrane helix</keyword>
<keyword evidence="1" id="KW-0472">Membrane</keyword>
<name>A0A2T4U4C4_9BACI</name>
<keyword evidence="3" id="KW-1185">Reference proteome</keyword>
<comment type="caution">
    <text evidence="2">The sequence shown here is derived from an EMBL/GenBank/DDBJ whole genome shotgun (WGS) entry which is preliminary data.</text>
</comment>